<keyword evidence="6" id="KW-0573">Peptidoglycan synthesis</keyword>
<dbReference type="GO" id="GO:0008955">
    <property type="term" value="F:peptidoglycan glycosyltransferase activity"/>
    <property type="evidence" value="ECO:0007669"/>
    <property type="project" value="UniProtKB-EC"/>
</dbReference>
<name>A0A3B0SM58_9ZZZZ</name>
<proteinExistence type="predicted"/>
<keyword evidence="13" id="KW-0131">Cell cycle</keyword>
<sequence length="370" mass="40002">MSLSATFRQRSVIRDWFWSVDRISVTAIGLLIFIGLLLSMAASPGASVASDPFFYLKRHVVFAGAAMFSLFAVSLFSPQNARRLAMLALVCSLLLMIYILLFGHTAGGGQRWIRISSFTLQPSEFVKPGLVVTFAWLFAKSKKSNFPGTLLAIGVYGITAVLLLLQPDFGQTVLITICFAAVFFMSGMSWVWIVSFGVAGIVGMFSAYSFMPHVASRVDRFLNPEGSDTYQVDMAMAAIQRGGFFGRGPGEGRIKNSIPDAHTDFIFSVAAEEYGMLLSVTIIGLYAVIIARSMMRALRLTDITSQLAAAGLTTLFGLQAFINIGVNLQVIPAKGMTLPFISYGGSSMLATGLTVGLLLAFTRSRPGLIE</sequence>
<evidence type="ECO:0000256" key="12">
    <source>
        <dbReference type="SAM" id="Phobius"/>
    </source>
</evidence>
<evidence type="ECO:0000256" key="6">
    <source>
        <dbReference type="ARBA" id="ARBA00022984"/>
    </source>
</evidence>
<evidence type="ECO:0000313" key="13">
    <source>
        <dbReference type="EMBL" id="VAV97483.1"/>
    </source>
</evidence>
<dbReference type="PANTHER" id="PTHR30474:SF2">
    <property type="entry name" value="PEPTIDOGLYCAN GLYCOSYLTRANSFERASE FTSW-RELATED"/>
    <property type="match status" value="1"/>
</dbReference>
<dbReference type="Pfam" id="PF01098">
    <property type="entry name" value="FTSW_RODA_SPOVE"/>
    <property type="match status" value="1"/>
</dbReference>
<dbReference type="EMBL" id="UOEE01000245">
    <property type="protein sequence ID" value="VAV97483.1"/>
    <property type="molecule type" value="Genomic_DNA"/>
</dbReference>
<dbReference type="GO" id="GO:0051301">
    <property type="term" value="P:cell division"/>
    <property type="evidence" value="ECO:0007669"/>
    <property type="project" value="UniProtKB-KW"/>
</dbReference>
<keyword evidence="2" id="KW-0328">Glycosyltransferase</keyword>
<evidence type="ECO:0000256" key="11">
    <source>
        <dbReference type="ARBA" id="ARBA00049902"/>
    </source>
</evidence>
<keyword evidence="3" id="KW-0808">Transferase</keyword>
<dbReference type="InterPro" id="IPR001182">
    <property type="entry name" value="FtsW/RodA"/>
</dbReference>
<evidence type="ECO:0000256" key="4">
    <source>
        <dbReference type="ARBA" id="ARBA00022692"/>
    </source>
</evidence>
<evidence type="ECO:0000256" key="1">
    <source>
        <dbReference type="ARBA" id="ARBA00004141"/>
    </source>
</evidence>
<comment type="subcellular location">
    <subcellularLocation>
        <location evidence="1">Membrane</location>
        <topology evidence="1">Multi-pass membrane protein</topology>
    </subcellularLocation>
</comment>
<protein>
    <recommendedName>
        <fullName evidence="10">peptidoglycan glycosyltransferase</fullName>
        <ecNumber evidence="10">2.4.99.28</ecNumber>
    </recommendedName>
    <alternativeName>
        <fullName evidence="9">Peptidoglycan polymerase</fullName>
    </alternativeName>
</protein>
<evidence type="ECO:0000256" key="10">
    <source>
        <dbReference type="ARBA" id="ARBA00044770"/>
    </source>
</evidence>
<accession>A0A3B0SM58</accession>
<evidence type="ECO:0000256" key="8">
    <source>
        <dbReference type="ARBA" id="ARBA00023136"/>
    </source>
</evidence>
<dbReference type="GO" id="GO:0015648">
    <property type="term" value="F:lipid-linked peptidoglycan transporter activity"/>
    <property type="evidence" value="ECO:0007669"/>
    <property type="project" value="TreeGrafter"/>
</dbReference>
<keyword evidence="5" id="KW-0133">Cell shape</keyword>
<feature type="transmembrane region" description="Helical" evidence="12">
    <location>
        <begin position="172"/>
        <end position="205"/>
    </location>
</feature>
<feature type="transmembrane region" description="Helical" evidence="12">
    <location>
        <begin position="307"/>
        <end position="328"/>
    </location>
</feature>
<feature type="transmembrane region" description="Helical" evidence="12">
    <location>
        <begin position="59"/>
        <end position="77"/>
    </location>
</feature>
<dbReference type="EC" id="2.4.99.28" evidence="10"/>
<keyword evidence="7 12" id="KW-1133">Transmembrane helix</keyword>
<feature type="transmembrane region" description="Helical" evidence="12">
    <location>
        <begin position="274"/>
        <end position="295"/>
    </location>
</feature>
<evidence type="ECO:0000256" key="9">
    <source>
        <dbReference type="ARBA" id="ARBA00032370"/>
    </source>
</evidence>
<evidence type="ECO:0000256" key="3">
    <source>
        <dbReference type="ARBA" id="ARBA00022679"/>
    </source>
</evidence>
<keyword evidence="13" id="KW-0132">Cell division</keyword>
<dbReference type="GO" id="GO:0008360">
    <property type="term" value="P:regulation of cell shape"/>
    <property type="evidence" value="ECO:0007669"/>
    <property type="project" value="UniProtKB-KW"/>
</dbReference>
<comment type="catalytic activity">
    <reaction evidence="11">
        <text>[GlcNAc-(1-&gt;4)-Mur2Ac(oyl-L-Ala-gamma-D-Glu-L-Lys-D-Ala-D-Ala)](n)-di-trans,octa-cis-undecaprenyl diphosphate + beta-D-GlcNAc-(1-&gt;4)-Mur2Ac(oyl-L-Ala-gamma-D-Glu-L-Lys-D-Ala-D-Ala)-di-trans,octa-cis-undecaprenyl diphosphate = [GlcNAc-(1-&gt;4)-Mur2Ac(oyl-L-Ala-gamma-D-Glu-L-Lys-D-Ala-D-Ala)](n+1)-di-trans,octa-cis-undecaprenyl diphosphate + di-trans,octa-cis-undecaprenyl diphosphate + H(+)</text>
        <dbReference type="Rhea" id="RHEA:23708"/>
        <dbReference type="Rhea" id="RHEA-COMP:9602"/>
        <dbReference type="Rhea" id="RHEA-COMP:9603"/>
        <dbReference type="ChEBI" id="CHEBI:15378"/>
        <dbReference type="ChEBI" id="CHEBI:58405"/>
        <dbReference type="ChEBI" id="CHEBI:60033"/>
        <dbReference type="ChEBI" id="CHEBI:78435"/>
        <dbReference type="EC" id="2.4.99.28"/>
    </reaction>
</comment>
<gene>
    <name evidence="13" type="ORF">MNBD_ALPHA06-100</name>
</gene>
<feature type="transmembrane region" description="Helical" evidence="12">
    <location>
        <begin position="340"/>
        <end position="361"/>
    </location>
</feature>
<evidence type="ECO:0000256" key="5">
    <source>
        <dbReference type="ARBA" id="ARBA00022960"/>
    </source>
</evidence>
<dbReference type="AlphaFoldDB" id="A0A3B0SM58"/>
<dbReference type="GO" id="GO:0032153">
    <property type="term" value="C:cell division site"/>
    <property type="evidence" value="ECO:0007669"/>
    <property type="project" value="TreeGrafter"/>
</dbReference>
<keyword evidence="4 12" id="KW-0812">Transmembrane</keyword>
<dbReference type="PANTHER" id="PTHR30474">
    <property type="entry name" value="CELL CYCLE PROTEIN"/>
    <property type="match status" value="1"/>
</dbReference>
<evidence type="ECO:0000256" key="7">
    <source>
        <dbReference type="ARBA" id="ARBA00022989"/>
    </source>
</evidence>
<keyword evidence="8 12" id="KW-0472">Membrane</keyword>
<organism evidence="13">
    <name type="scientific">hydrothermal vent metagenome</name>
    <dbReference type="NCBI Taxonomy" id="652676"/>
    <lineage>
        <taxon>unclassified sequences</taxon>
        <taxon>metagenomes</taxon>
        <taxon>ecological metagenomes</taxon>
    </lineage>
</organism>
<feature type="transmembrane region" description="Helical" evidence="12">
    <location>
        <begin position="146"/>
        <end position="165"/>
    </location>
</feature>
<dbReference type="GO" id="GO:0009252">
    <property type="term" value="P:peptidoglycan biosynthetic process"/>
    <property type="evidence" value="ECO:0007669"/>
    <property type="project" value="UniProtKB-KW"/>
</dbReference>
<feature type="transmembrane region" description="Helical" evidence="12">
    <location>
        <begin position="84"/>
        <end position="102"/>
    </location>
</feature>
<evidence type="ECO:0000256" key="2">
    <source>
        <dbReference type="ARBA" id="ARBA00022676"/>
    </source>
</evidence>
<dbReference type="GO" id="GO:0005886">
    <property type="term" value="C:plasma membrane"/>
    <property type="evidence" value="ECO:0007669"/>
    <property type="project" value="TreeGrafter"/>
</dbReference>
<reference evidence="13" key="1">
    <citation type="submission" date="2018-06" db="EMBL/GenBank/DDBJ databases">
        <authorList>
            <person name="Zhirakovskaya E."/>
        </authorList>
    </citation>
    <scope>NUCLEOTIDE SEQUENCE</scope>
</reference>